<keyword evidence="1" id="KW-0732">Signal</keyword>
<gene>
    <name evidence="2" type="ORF">FHS57_005248</name>
</gene>
<protein>
    <recommendedName>
        <fullName evidence="4">DUF4468 domain-containing protein</fullName>
    </recommendedName>
</protein>
<evidence type="ECO:0000313" key="2">
    <source>
        <dbReference type="EMBL" id="MBB3841226.1"/>
    </source>
</evidence>
<dbReference type="EMBL" id="JACIBY010000015">
    <property type="protein sequence ID" value="MBB3841226.1"/>
    <property type="molecule type" value="Genomic_DNA"/>
</dbReference>
<accession>A0A7W5ZSC4</accession>
<dbReference type="Proteomes" id="UP000541352">
    <property type="component" value="Unassembled WGS sequence"/>
</dbReference>
<reference evidence="2 3" key="1">
    <citation type="submission" date="2020-08" db="EMBL/GenBank/DDBJ databases">
        <title>Genomic Encyclopedia of Type Strains, Phase IV (KMG-IV): sequencing the most valuable type-strain genomes for metagenomic binning, comparative biology and taxonomic classification.</title>
        <authorList>
            <person name="Goeker M."/>
        </authorList>
    </citation>
    <scope>NUCLEOTIDE SEQUENCE [LARGE SCALE GENOMIC DNA]</scope>
    <source>
        <strain evidence="2 3">DSM 17976</strain>
    </source>
</reference>
<evidence type="ECO:0008006" key="4">
    <source>
        <dbReference type="Google" id="ProtNLM"/>
    </source>
</evidence>
<comment type="caution">
    <text evidence="2">The sequence shown here is derived from an EMBL/GenBank/DDBJ whole genome shotgun (WGS) entry which is preliminary data.</text>
</comment>
<name>A0A7W5ZSC4_9BACT</name>
<feature type="chain" id="PRO_5030610780" description="DUF4468 domain-containing protein" evidence="1">
    <location>
        <begin position="21"/>
        <end position="230"/>
    </location>
</feature>
<organism evidence="2 3">
    <name type="scientific">Runella defluvii</name>
    <dbReference type="NCBI Taxonomy" id="370973"/>
    <lineage>
        <taxon>Bacteria</taxon>
        <taxon>Pseudomonadati</taxon>
        <taxon>Bacteroidota</taxon>
        <taxon>Cytophagia</taxon>
        <taxon>Cytophagales</taxon>
        <taxon>Spirosomataceae</taxon>
        <taxon>Runella</taxon>
    </lineage>
</organism>
<evidence type="ECO:0000256" key="1">
    <source>
        <dbReference type="SAM" id="SignalP"/>
    </source>
</evidence>
<proteinExistence type="predicted"/>
<dbReference type="RefSeq" id="WP_183978746.1">
    <property type="nucleotide sequence ID" value="NZ_JACIBY010000015.1"/>
</dbReference>
<keyword evidence="3" id="KW-1185">Reference proteome</keyword>
<sequence length="230" mass="27065">MKNLRRVIFLLLLLSNQVIGQEFSPYFEGLTKQLRLNKPRLPRNSYQVRLWVNLSLAVGEAEELYLITQKRKKLSLEKRTLFHTKEGFLRSTVDFKVSLKETTFFNELIANAVLSSRDQSIITDSLYNVYRSFKQTTRVEIQDGEVQVISNKPPKLTMLLDGTTYYFEVMGNGFFRKYKFHSPKAYAKMYPELGELSRNVDLVRRIFIAFLEKRREISLVECVIQQNSWI</sequence>
<dbReference type="AlphaFoldDB" id="A0A7W5ZSC4"/>
<feature type="signal peptide" evidence="1">
    <location>
        <begin position="1"/>
        <end position="20"/>
    </location>
</feature>
<evidence type="ECO:0000313" key="3">
    <source>
        <dbReference type="Proteomes" id="UP000541352"/>
    </source>
</evidence>